<dbReference type="EMBL" id="AP009093">
    <property type="protein sequence ID" value="BAI39956.1"/>
    <property type="molecule type" value="Genomic_DNA"/>
</dbReference>
<organism evidence="1">
    <name type="scientific">Oryza sativa subsp. indica</name>
    <name type="common">Rice</name>
    <dbReference type="NCBI Taxonomy" id="39946"/>
    <lineage>
        <taxon>Eukaryota</taxon>
        <taxon>Viridiplantae</taxon>
        <taxon>Streptophyta</taxon>
        <taxon>Embryophyta</taxon>
        <taxon>Tracheophyta</taxon>
        <taxon>Spermatophyta</taxon>
        <taxon>Magnoliopsida</taxon>
        <taxon>Liliopsida</taxon>
        <taxon>Poales</taxon>
        <taxon>Poaceae</taxon>
        <taxon>BOP clade</taxon>
        <taxon>Oryzoideae</taxon>
        <taxon>Oryzeae</taxon>
        <taxon>Oryzinae</taxon>
        <taxon>Oryza</taxon>
        <taxon>Oryza sativa</taxon>
    </lineage>
</organism>
<protein>
    <submittedName>
        <fullName evidence="1">Uncharacterized protein K0413C07.20</fullName>
    </submittedName>
</protein>
<sequence length="71" mass="7904">MATDLSQSLDLSIYQYKEIKSTGMLAYPKASFGPALELSRSPRPCVFRQQKPTGNSSLQVNSEDTAIFLLY</sequence>
<dbReference type="AlphaFoldDB" id="C8TFN4"/>
<reference evidence="1" key="1">
    <citation type="journal article" date="2009" name="Plant J.">
        <title>Comparative analysis of complete orthologous centromeres from two subspecies of rice reveals rapid variation of centromere organization and structure.</title>
        <authorList>
            <person name="Wu J."/>
            <person name="Fujisawa M."/>
            <person name="Tian Z."/>
            <person name="Yamagata H."/>
            <person name="Kamiya K."/>
            <person name="Shibata M."/>
            <person name="Hosokawa S."/>
            <person name="Ito Y."/>
            <person name="Hamada M."/>
            <person name="Katagiri S."/>
            <person name="Kurita K."/>
            <person name="Yamamoto M."/>
            <person name="Kikuta A."/>
            <person name="Machita K."/>
            <person name="Karasawa W."/>
            <person name="Kanamori H."/>
            <person name="Namiki N."/>
            <person name="Mizuno H."/>
            <person name="Ma J."/>
            <person name="Sasaki T."/>
            <person name="Matsumoto T."/>
        </authorList>
    </citation>
    <scope>NUCLEOTIDE SEQUENCE</scope>
</reference>
<proteinExistence type="predicted"/>
<evidence type="ECO:0000313" key="1">
    <source>
        <dbReference type="EMBL" id="BAI39956.1"/>
    </source>
</evidence>
<gene>
    <name evidence="1" type="primary">K0413C07.20</name>
</gene>
<name>C8TFN4_ORYSI</name>
<accession>C8TFN4</accession>